<protein>
    <submittedName>
        <fullName evidence="1">Uncharacterized protein</fullName>
    </submittedName>
</protein>
<accession>A0A930VQL3</accession>
<organism evidence="1 2">
    <name type="scientific">Nocardioides agariphilus</name>
    <dbReference type="NCBI Taxonomy" id="433664"/>
    <lineage>
        <taxon>Bacteria</taxon>
        <taxon>Bacillati</taxon>
        <taxon>Actinomycetota</taxon>
        <taxon>Actinomycetes</taxon>
        <taxon>Propionibacteriales</taxon>
        <taxon>Nocardioidaceae</taxon>
        <taxon>Nocardioides</taxon>
    </lineage>
</organism>
<keyword evidence="2" id="KW-1185">Reference proteome</keyword>
<evidence type="ECO:0000313" key="1">
    <source>
        <dbReference type="EMBL" id="MBF4769085.1"/>
    </source>
</evidence>
<proteinExistence type="predicted"/>
<dbReference type="AlphaFoldDB" id="A0A930VQL3"/>
<dbReference type="RefSeq" id="WP_194697259.1">
    <property type="nucleotide sequence ID" value="NZ_JADKPO010000020.1"/>
</dbReference>
<comment type="caution">
    <text evidence="1">The sequence shown here is derived from an EMBL/GenBank/DDBJ whole genome shotgun (WGS) entry which is preliminary data.</text>
</comment>
<sequence>MDDPRTVAWARVGIRWRATGDGEWPYRATVGGHDLAVRVNDFPAEPMYTLFVGEVAITDLEDWPSVWTRP</sequence>
<dbReference type="Proteomes" id="UP000660668">
    <property type="component" value="Unassembled WGS sequence"/>
</dbReference>
<dbReference type="EMBL" id="JADKPO010000020">
    <property type="protein sequence ID" value="MBF4769085.1"/>
    <property type="molecule type" value="Genomic_DNA"/>
</dbReference>
<evidence type="ECO:0000313" key="2">
    <source>
        <dbReference type="Proteomes" id="UP000660668"/>
    </source>
</evidence>
<gene>
    <name evidence="1" type="ORF">ISU10_15060</name>
</gene>
<reference evidence="1" key="1">
    <citation type="submission" date="2020-11" db="EMBL/GenBank/DDBJ databases">
        <title>Nocardioides cynanchi sp. nov., isolated from soil of rhizosphere of Cynanchum wilfordii.</title>
        <authorList>
            <person name="Lee J.-S."/>
            <person name="Suh M.K."/>
            <person name="Kim J.-S."/>
        </authorList>
    </citation>
    <scope>NUCLEOTIDE SEQUENCE</scope>
    <source>
        <strain evidence="1">KCTC 19276</strain>
    </source>
</reference>
<name>A0A930VQL3_9ACTN</name>